<evidence type="ECO:0000259" key="6">
    <source>
        <dbReference type="PROSITE" id="PS51372"/>
    </source>
</evidence>
<dbReference type="InterPro" id="IPR058031">
    <property type="entry name" value="AAA_lid_NorR"/>
</dbReference>
<dbReference type="InterPro" id="IPR002078">
    <property type="entry name" value="Sigma_54_int"/>
</dbReference>
<keyword evidence="1" id="KW-0808">Transferase</keyword>
<dbReference type="GO" id="GO:0005524">
    <property type="term" value="F:ATP binding"/>
    <property type="evidence" value="ECO:0007669"/>
    <property type="project" value="UniProtKB-KW"/>
</dbReference>
<dbReference type="InterPro" id="IPR025662">
    <property type="entry name" value="Sigma_54_int_dom_ATP-bd_1"/>
</dbReference>
<dbReference type="PROSITE" id="PS51372">
    <property type="entry name" value="PRD_2"/>
    <property type="match status" value="1"/>
</dbReference>
<reference evidence="7" key="1">
    <citation type="submission" date="2023-03" db="EMBL/GenBank/DDBJ databases">
        <authorList>
            <person name="Shen W."/>
            <person name="Cai J."/>
        </authorList>
    </citation>
    <scope>NUCLEOTIDE SEQUENCE</scope>
    <source>
        <strain evidence="7">Y15</strain>
    </source>
</reference>
<dbReference type="CDD" id="cd00009">
    <property type="entry name" value="AAA"/>
    <property type="match status" value="1"/>
</dbReference>
<dbReference type="Pfam" id="PF00158">
    <property type="entry name" value="Sigma54_activat"/>
    <property type="match status" value="1"/>
</dbReference>
<dbReference type="Gene3D" id="1.10.8.60">
    <property type="match status" value="1"/>
</dbReference>
<dbReference type="PROSITE" id="PS50045">
    <property type="entry name" value="SIGMA54_INTERACT_4"/>
    <property type="match status" value="1"/>
</dbReference>
<evidence type="ECO:0000313" key="8">
    <source>
        <dbReference type="Proteomes" id="UP001254770"/>
    </source>
</evidence>
<dbReference type="Pfam" id="PF00874">
    <property type="entry name" value="PRD"/>
    <property type="match status" value="1"/>
</dbReference>
<dbReference type="Gene3D" id="3.40.50.300">
    <property type="entry name" value="P-loop containing nucleotide triphosphate hydrolases"/>
    <property type="match status" value="1"/>
</dbReference>
<accession>A0AAW8T8G8</accession>
<proteinExistence type="predicted"/>
<dbReference type="PROSITE" id="PS51096">
    <property type="entry name" value="PTS_EIIA_TYPE_4"/>
    <property type="match status" value="1"/>
</dbReference>
<dbReference type="Proteomes" id="UP001254770">
    <property type="component" value="Unassembled WGS sequence"/>
</dbReference>
<dbReference type="PANTHER" id="PTHR32071">
    <property type="entry name" value="TRANSCRIPTIONAL REGULATORY PROTEIN"/>
    <property type="match status" value="1"/>
</dbReference>
<dbReference type="GO" id="GO:0016740">
    <property type="term" value="F:transferase activity"/>
    <property type="evidence" value="ECO:0007669"/>
    <property type="project" value="UniProtKB-KW"/>
</dbReference>
<dbReference type="GO" id="GO:0009401">
    <property type="term" value="P:phosphoenolpyruvate-dependent sugar phosphotransferase system"/>
    <property type="evidence" value="ECO:0007669"/>
    <property type="project" value="InterPro"/>
</dbReference>
<dbReference type="SUPFAM" id="SSF63520">
    <property type="entry name" value="PTS-regulatory domain, PRD"/>
    <property type="match status" value="1"/>
</dbReference>
<evidence type="ECO:0000313" key="7">
    <source>
        <dbReference type="EMBL" id="MDT2543223.1"/>
    </source>
</evidence>
<protein>
    <submittedName>
        <fullName evidence="7">Sigma 54-interacting transcriptional regulator</fullName>
    </submittedName>
</protein>
<dbReference type="RefSeq" id="WP_083284957.1">
    <property type="nucleotide sequence ID" value="NZ_CP104392.1"/>
</dbReference>
<dbReference type="PANTHER" id="PTHR32071:SF38">
    <property type="entry name" value="PSP OPERON TRANSCRIPTIONAL ACTIVATOR"/>
    <property type="match status" value="1"/>
</dbReference>
<feature type="domain" description="PRD" evidence="6">
    <location>
        <begin position="811"/>
        <end position="910"/>
    </location>
</feature>
<dbReference type="Gene3D" id="3.40.50.510">
    <property type="entry name" value="Phosphotransferase system, mannose-type IIA component"/>
    <property type="match status" value="1"/>
</dbReference>
<evidence type="ECO:0000256" key="3">
    <source>
        <dbReference type="ARBA" id="ARBA00022840"/>
    </source>
</evidence>
<dbReference type="GO" id="GO:0006355">
    <property type="term" value="P:regulation of DNA-templated transcription"/>
    <property type="evidence" value="ECO:0007669"/>
    <property type="project" value="InterPro"/>
</dbReference>
<dbReference type="GO" id="GO:0016020">
    <property type="term" value="C:membrane"/>
    <property type="evidence" value="ECO:0007669"/>
    <property type="project" value="InterPro"/>
</dbReference>
<keyword evidence="2" id="KW-0547">Nucleotide-binding</keyword>
<dbReference type="Pfam" id="PF03610">
    <property type="entry name" value="EIIA-man"/>
    <property type="match status" value="1"/>
</dbReference>
<dbReference type="Gene3D" id="1.10.1790.10">
    <property type="entry name" value="PRD domain"/>
    <property type="match status" value="1"/>
</dbReference>
<keyword evidence="3" id="KW-0067">ATP-binding</keyword>
<comment type="caution">
    <text evidence="7">The sequence shown here is derived from an EMBL/GenBank/DDBJ whole genome shotgun (WGS) entry which is preliminary data.</text>
</comment>
<dbReference type="AlphaFoldDB" id="A0AAW8T8G8"/>
<dbReference type="SUPFAM" id="SSF52540">
    <property type="entry name" value="P-loop containing nucleoside triphosphate hydrolases"/>
    <property type="match status" value="1"/>
</dbReference>
<evidence type="ECO:0000256" key="2">
    <source>
        <dbReference type="ARBA" id="ARBA00022741"/>
    </source>
</evidence>
<dbReference type="InterPro" id="IPR036634">
    <property type="entry name" value="PRD_sf"/>
</dbReference>
<dbReference type="InterPro" id="IPR036662">
    <property type="entry name" value="PTS_EIIA_man-typ_sf"/>
</dbReference>
<dbReference type="EMBL" id="JARPXL010000002">
    <property type="protein sequence ID" value="MDT2543223.1"/>
    <property type="molecule type" value="Genomic_DNA"/>
</dbReference>
<evidence type="ECO:0000256" key="1">
    <source>
        <dbReference type="ARBA" id="ARBA00022679"/>
    </source>
</evidence>
<dbReference type="InterPro" id="IPR011608">
    <property type="entry name" value="PRD"/>
</dbReference>
<dbReference type="InterPro" id="IPR003593">
    <property type="entry name" value="AAA+_ATPase"/>
</dbReference>
<feature type="domain" description="Sigma-54 factor interaction" evidence="4">
    <location>
        <begin position="108"/>
        <end position="340"/>
    </location>
</feature>
<dbReference type="SMART" id="SM00382">
    <property type="entry name" value="AAA"/>
    <property type="match status" value="1"/>
</dbReference>
<evidence type="ECO:0000259" key="5">
    <source>
        <dbReference type="PROSITE" id="PS51096"/>
    </source>
</evidence>
<feature type="domain" description="PTS EIIA type-4" evidence="5">
    <location>
        <begin position="555"/>
        <end position="678"/>
    </location>
</feature>
<dbReference type="Pfam" id="PF25601">
    <property type="entry name" value="AAA_lid_14"/>
    <property type="match status" value="1"/>
</dbReference>
<organism evidence="7 8">
    <name type="scientific">Enterococcus raffinosus</name>
    <dbReference type="NCBI Taxonomy" id="71452"/>
    <lineage>
        <taxon>Bacteria</taxon>
        <taxon>Bacillati</taxon>
        <taxon>Bacillota</taxon>
        <taxon>Bacilli</taxon>
        <taxon>Lactobacillales</taxon>
        <taxon>Enterococcaceae</taxon>
        <taxon>Enterococcus</taxon>
    </lineage>
</organism>
<gene>
    <name evidence="7" type="ORF">P7D69_02545</name>
</gene>
<name>A0AAW8T8G8_9ENTE</name>
<dbReference type="PROSITE" id="PS00675">
    <property type="entry name" value="SIGMA54_INTERACT_1"/>
    <property type="match status" value="1"/>
</dbReference>
<dbReference type="SUPFAM" id="SSF53062">
    <property type="entry name" value="PTS system fructose IIA component-like"/>
    <property type="match status" value="1"/>
</dbReference>
<dbReference type="InterPro" id="IPR027417">
    <property type="entry name" value="P-loop_NTPase"/>
</dbReference>
<dbReference type="InterPro" id="IPR004701">
    <property type="entry name" value="PTS_EIIA_man-typ"/>
</dbReference>
<sequence>MSVLEEAILELANEKCKNLQLDQLERFFFDTPEIEKQLEVSRTQASRAANKLVENGLLVKVNTRPVLFLGKKVFEEHFKLELNKEYERVQEIAELIKKLPAERVFEQMIGWDKSLSEALEQLKTAVFYPENGLPIMLMGDTGVGKSYFVQVMYEYMIKAGILTFDAPFKVLNCAQYYNNPELLSGLLFGYAKGAFTGAYESRAGLLEEADQGLLFLDEVHRLNAEGQEKLFTFMDKGNFTRIGETKPRKAKVRLAFATTEKPQEFLQTFLRRIPIHIYIPNMDERGIMEKRQMIEYLFSEESRKLNQPIEVTTRVMNILLQTYYQGNIGEIENTIKYACGSAIARNEQIQVKIQLRDLPQKIYARNTQQEQWSTFEGSNLIFSGSYERKQVSSRAKELTGFISRMILLHEHYENGKETLHDLKKQWLQQVTQFMDELVYQDKYASHMSLEKFILTTMQEIFRELDYQTKFRYDGNFVLFFSHYIYRYVLKGETDQLILPERLKQLVSENYRLARGAINKLLPEVEKRLDLTFNDIDHTLFILFLSTLEQAEQDSDVDAIILAHGYATASSIANVCNRMLGNATFASIDMPIEATLDDISEKVRLYIEENQVNRGLVILIDMGSLNMIYEQLKQDIEIPILFIDQLGTLMALEIGNLIQQGKDLSEIAEQMKEVTVPNIQLFQPERSKRKAIITTCFTGLGTAVQIQKLLYDCLDGMLDIEIIPTEFSELKEHGINPALMAKYELLTIIGTDDPQVPNVNFVLLETIISGDGSNKIAEIFQRTLAEDDIIEINNRLVKNFSLIRVIDSLTILDTKKIMELVEDCIQQLETRLFLELSNARKVAMYVHVSCMVERLIRHSEIMDFPDLEKFSYDHQKEIRVIQEVFSVLEQTYSVTVPLTEIGYIHNILYNS</sequence>
<evidence type="ECO:0000259" key="4">
    <source>
        <dbReference type="PROSITE" id="PS50045"/>
    </source>
</evidence>